<proteinExistence type="predicted"/>
<evidence type="ECO:0000313" key="1">
    <source>
        <dbReference type="EMBL" id="SHG31952.1"/>
    </source>
</evidence>
<name>A0A1M5IUC7_FLAJO</name>
<dbReference type="EMBL" id="FQWH01000002">
    <property type="protein sequence ID" value="SHG31952.1"/>
    <property type="molecule type" value="Genomic_DNA"/>
</dbReference>
<accession>A0A1M5IUC7</accession>
<protein>
    <submittedName>
        <fullName evidence="1">Uncharacterized protein</fullName>
    </submittedName>
</protein>
<organism evidence="1 2">
    <name type="scientific">Flavobacterium johnsoniae</name>
    <name type="common">Cytophaga johnsonae</name>
    <dbReference type="NCBI Taxonomy" id="986"/>
    <lineage>
        <taxon>Bacteria</taxon>
        <taxon>Pseudomonadati</taxon>
        <taxon>Bacteroidota</taxon>
        <taxon>Flavobacteriia</taxon>
        <taxon>Flavobacteriales</taxon>
        <taxon>Flavobacteriaceae</taxon>
        <taxon>Flavobacterium</taxon>
    </lineage>
</organism>
<dbReference type="Proteomes" id="UP000184112">
    <property type="component" value="Unassembled WGS sequence"/>
</dbReference>
<reference evidence="1 2" key="1">
    <citation type="submission" date="2016-11" db="EMBL/GenBank/DDBJ databases">
        <authorList>
            <person name="Jaros S."/>
            <person name="Januszkiewicz K."/>
            <person name="Wedrychowicz H."/>
        </authorList>
    </citation>
    <scope>NUCLEOTIDE SEQUENCE [LARGE SCALE GENOMIC DNA]</scope>
    <source>
        <strain evidence="1 2">DSM 6792</strain>
    </source>
</reference>
<evidence type="ECO:0000313" key="2">
    <source>
        <dbReference type="Proteomes" id="UP000184112"/>
    </source>
</evidence>
<dbReference type="AlphaFoldDB" id="A0A1M5IUC7"/>
<sequence length="46" mass="5308">MSIRVSLMKKKNRLFPLSKTVVYLMKPNLAYSNFTSIKCGSRKAKE</sequence>
<gene>
    <name evidence="1" type="ORF">SAMN05444388_102257</name>
</gene>